<feature type="compositionally biased region" description="Acidic residues" evidence="2">
    <location>
        <begin position="63"/>
        <end position="78"/>
    </location>
</feature>
<feature type="region of interest" description="Disordered" evidence="2">
    <location>
        <begin position="1"/>
        <end position="79"/>
    </location>
</feature>
<evidence type="ECO:0000256" key="2">
    <source>
        <dbReference type="SAM" id="MobiDB-lite"/>
    </source>
</evidence>
<evidence type="ECO:0000313" key="3">
    <source>
        <dbReference type="EMBL" id="VFQ62793.1"/>
    </source>
</evidence>
<feature type="coiled-coil region" evidence="1">
    <location>
        <begin position="113"/>
        <end position="172"/>
    </location>
</feature>
<dbReference type="AlphaFoldDB" id="A0A484KAJ7"/>
<keyword evidence="4" id="KW-1185">Reference proteome</keyword>
<proteinExistence type="predicted"/>
<evidence type="ECO:0000313" key="4">
    <source>
        <dbReference type="Proteomes" id="UP000595140"/>
    </source>
</evidence>
<dbReference type="EMBL" id="OOIL02000241">
    <property type="protein sequence ID" value="VFQ62793.1"/>
    <property type="molecule type" value="Genomic_DNA"/>
</dbReference>
<name>A0A484KAJ7_9ASTE</name>
<feature type="compositionally biased region" description="Low complexity" evidence="2">
    <location>
        <begin position="1"/>
        <end position="38"/>
    </location>
</feature>
<dbReference type="Proteomes" id="UP000595140">
    <property type="component" value="Unassembled WGS sequence"/>
</dbReference>
<protein>
    <submittedName>
        <fullName evidence="3">Uncharacterized protein</fullName>
    </submittedName>
</protein>
<accession>A0A484KAJ7</accession>
<keyword evidence="1" id="KW-0175">Coiled coil</keyword>
<dbReference type="OrthoDB" id="384458at2759"/>
<gene>
    <name evidence="3" type="ORF">CCAM_LOCUS4569</name>
</gene>
<reference evidence="3 4" key="1">
    <citation type="submission" date="2018-04" db="EMBL/GenBank/DDBJ databases">
        <authorList>
            <person name="Vogel A."/>
        </authorList>
    </citation>
    <scope>NUCLEOTIDE SEQUENCE [LARGE SCALE GENOMIC DNA]</scope>
</reference>
<feature type="region of interest" description="Disordered" evidence="2">
    <location>
        <begin position="249"/>
        <end position="272"/>
    </location>
</feature>
<evidence type="ECO:0000256" key="1">
    <source>
        <dbReference type="SAM" id="Coils"/>
    </source>
</evidence>
<organism evidence="3 4">
    <name type="scientific">Cuscuta campestris</name>
    <dbReference type="NCBI Taxonomy" id="132261"/>
    <lineage>
        <taxon>Eukaryota</taxon>
        <taxon>Viridiplantae</taxon>
        <taxon>Streptophyta</taxon>
        <taxon>Embryophyta</taxon>
        <taxon>Tracheophyta</taxon>
        <taxon>Spermatophyta</taxon>
        <taxon>Magnoliopsida</taxon>
        <taxon>eudicotyledons</taxon>
        <taxon>Gunneridae</taxon>
        <taxon>Pentapetalae</taxon>
        <taxon>asterids</taxon>
        <taxon>lamiids</taxon>
        <taxon>Solanales</taxon>
        <taxon>Convolvulaceae</taxon>
        <taxon>Cuscuteae</taxon>
        <taxon>Cuscuta</taxon>
        <taxon>Cuscuta subgen. Grammica</taxon>
        <taxon>Cuscuta sect. Cleistogrammica</taxon>
    </lineage>
</organism>
<sequence>MSSSDSQGISSSDACASEESSTSSSSTGSSLSSFETRSGPNATVPGPRPVNQMPGQVSQERDEPVDDEPAPYDPDGESYEGWVNRLEAAGYFPLPTSYPSGIYPMFPKSPGGLEEKLKGVEAQNRELQDLIARQLDEMANLSAIAGRAKAETLQLKEENLKLAEDLELKEREFPGKAKQWVGENLEETARVITSTPEVTMEAFKFIYREPNGKEMVTQVGSYGFMSGQKRDREATHAILADRDPAFSADAYGLPPIPDEEPEPPFPLDRFEF</sequence>